<proteinExistence type="inferred from homology"/>
<evidence type="ECO:0000256" key="6">
    <source>
        <dbReference type="ARBA" id="ARBA00022989"/>
    </source>
</evidence>
<dbReference type="InterPro" id="IPR055348">
    <property type="entry name" value="DctQ"/>
</dbReference>
<keyword evidence="5 9" id="KW-0812">Transmembrane</keyword>
<keyword evidence="3" id="KW-1003">Cell membrane</keyword>
<evidence type="ECO:0000256" key="9">
    <source>
        <dbReference type="SAM" id="Phobius"/>
    </source>
</evidence>
<evidence type="ECO:0000313" key="11">
    <source>
        <dbReference type="EMBL" id="RHE93770.1"/>
    </source>
</evidence>
<dbReference type="Pfam" id="PF04290">
    <property type="entry name" value="DctQ"/>
    <property type="match status" value="1"/>
</dbReference>
<gene>
    <name evidence="11" type="ORF">DW712_06835</name>
</gene>
<evidence type="ECO:0000256" key="8">
    <source>
        <dbReference type="ARBA" id="ARBA00038436"/>
    </source>
</evidence>
<feature type="transmembrane region" description="Helical" evidence="9">
    <location>
        <begin position="7"/>
        <end position="27"/>
    </location>
</feature>
<name>A0A414LGN0_9BACE</name>
<keyword evidence="7 9" id="KW-0472">Membrane</keyword>
<feature type="transmembrane region" description="Helical" evidence="9">
    <location>
        <begin position="47"/>
        <end position="64"/>
    </location>
</feature>
<comment type="similarity">
    <text evidence="8">Belongs to the TRAP transporter small permease family.</text>
</comment>
<protein>
    <submittedName>
        <fullName evidence="11">TRAP transporter small permease</fullName>
    </submittedName>
</protein>
<dbReference type="PANTHER" id="PTHR35011">
    <property type="entry name" value="2,3-DIKETO-L-GULONATE TRAP TRANSPORTER SMALL PERMEASE PROTEIN YIAM"/>
    <property type="match status" value="1"/>
</dbReference>
<dbReference type="GO" id="GO:0022857">
    <property type="term" value="F:transmembrane transporter activity"/>
    <property type="evidence" value="ECO:0007669"/>
    <property type="project" value="TreeGrafter"/>
</dbReference>
<evidence type="ECO:0000259" key="10">
    <source>
        <dbReference type="Pfam" id="PF04290"/>
    </source>
</evidence>
<dbReference type="AlphaFoldDB" id="A0A414LGN0"/>
<dbReference type="GO" id="GO:0015740">
    <property type="term" value="P:C4-dicarboxylate transport"/>
    <property type="evidence" value="ECO:0007669"/>
    <property type="project" value="TreeGrafter"/>
</dbReference>
<comment type="caution">
    <text evidence="11">The sequence shown here is derived from an EMBL/GenBank/DDBJ whole genome shotgun (WGS) entry which is preliminary data.</text>
</comment>
<comment type="subcellular location">
    <subcellularLocation>
        <location evidence="1">Cell inner membrane</location>
        <topology evidence="1">Multi-pass membrane protein</topology>
    </subcellularLocation>
</comment>
<dbReference type="EMBL" id="QSKV01000003">
    <property type="protein sequence ID" value="RHE93770.1"/>
    <property type="molecule type" value="Genomic_DNA"/>
</dbReference>
<reference evidence="11 12" key="1">
    <citation type="submission" date="2018-08" db="EMBL/GenBank/DDBJ databases">
        <title>A genome reference for cultivated species of the human gut microbiota.</title>
        <authorList>
            <person name="Zou Y."/>
            <person name="Xue W."/>
            <person name="Luo G."/>
        </authorList>
    </citation>
    <scope>NUCLEOTIDE SEQUENCE [LARGE SCALE GENOMIC DNA]</scope>
    <source>
        <strain evidence="11 12">AM27-17</strain>
    </source>
</reference>
<feature type="transmembrane region" description="Helical" evidence="9">
    <location>
        <begin position="85"/>
        <end position="103"/>
    </location>
</feature>
<keyword evidence="4" id="KW-0997">Cell inner membrane</keyword>
<feature type="transmembrane region" description="Helical" evidence="9">
    <location>
        <begin position="123"/>
        <end position="144"/>
    </location>
</feature>
<sequence length="152" mass="17522">MKYINIVLDYLLFVILGVMSFTMAINVLCRFCLNFSIYWADELTQSLMLWLTFLGAAVAIREHLHYSFNYIEQVAKGRWGKILTIINKSITLVGICILFFWSVEVTEGIVDWIMPAMEFSRAWIYGACPVGCVFMLIYCITDIISSFKTLNL</sequence>
<evidence type="ECO:0000313" key="12">
    <source>
        <dbReference type="Proteomes" id="UP000285650"/>
    </source>
</evidence>
<evidence type="ECO:0000256" key="2">
    <source>
        <dbReference type="ARBA" id="ARBA00022448"/>
    </source>
</evidence>
<keyword evidence="2" id="KW-0813">Transport</keyword>
<evidence type="ECO:0000256" key="5">
    <source>
        <dbReference type="ARBA" id="ARBA00022692"/>
    </source>
</evidence>
<evidence type="ECO:0000256" key="3">
    <source>
        <dbReference type="ARBA" id="ARBA00022475"/>
    </source>
</evidence>
<dbReference type="GO" id="GO:0005886">
    <property type="term" value="C:plasma membrane"/>
    <property type="evidence" value="ECO:0007669"/>
    <property type="project" value="UniProtKB-SubCell"/>
</dbReference>
<evidence type="ECO:0000256" key="7">
    <source>
        <dbReference type="ARBA" id="ARBA00023136"/>
    </source>
</evidence>
<organism evidence="11 12">
    <name type="scientific">Bacteroides intestinalis</name>
    <dbReference type="NCBI Taxonomy" id="329854"/>
    <lineage>
        <taxon>Bacteria</taxon>
        <taxon>Pseudomonadati</taxon>
        <taxon>Bacteroidota</taxon>
        <taxon>Bacteroidia</taxon>
        <taxon>Bacteroidales</taxon>
        <taxon>Bacteroidaceae</taxon>
        <taxon>Bacteroides</taxon>
    </lineage>
</organism>
<dbReference type="PANTHER" id="PTHR35011:SF2">
    <property type="entry name" value="2,3-DIKETO-L-GULONATE TRAP TRANSPORTER SMALL PERMEASE PROTEIN YIAM"/>
    <property type="match status" value="1"/>
</dbReference>
<dbReference type="InterPro" id="IPR007387">
    <property type="entry name" value="TRAP_DctQ"/>
</dbReference>
<evidence type="ECO:0000256" key="1">
    <source>
        <dbReference type="ARBA" id="ARBA00004429"/>
    </source>
</evidence>
<accession>A0A414LGN0</accession>
<evidence type="ECO:0000256" key="4">
    <source>
        <dbReference type="ARBA" id="ARBA00022519"/>
    </source>
</evidence>
<feature type="domain" description="Tripartite ATP-independent periplasmic transporters DctQ component" evidence="10">
    <location>
        <begin position="21"/>
        <end position="148"/>
    </location>
</feature>
<dbReference type="RefSeq" id="WP_118221377.1">
    <property type="nucleotide sequence ID" value="NZ_JADMTM010000043.1"/>
</dbReference>
<dbReference type="Proteomes" id="UP000285650">
    <property type="component" value="Unassembled WGS sequence"/>
</dbReference>
<keyword evidence="6 9" id="KW-1133">Transmembrane helix</keyword>